<gene>
    <name evidence="1" type="ORF">SAMN05421580_11345</name>
</gene>
<keyword evidence="1" id="KW-0808">Transferase</keyword>
<sequence length="258" mass="28341">MRGQKPCDRFAELNLRAACDLLAQVGPLPEGAVVDFGCGAGEAGVALSERFKTRKLVGIESAKPLLKKATATGVYKRCDLVDLSEWEPGKPPALIFSSTALHHVPDHAVLLPRLFNMLAPGGSLAVQMPMQCHASSHVLLRELAARMFPTRFAPETLTATILTPEHYWKMLSPLGQLNLWRSSYYCCLPAEPVAHPVRRFTQNTAMQPFLQELTELEATAFERAYDAALADAYPCASDGSVVMPLMRMFFVLVRPESA</sequence>
<dbReference type="PANTHER" id="PTHR43861:SF1">
    <property type="entry name" value="TRANS-ACONITATE 2-METHYLTRANSFERASE"/>
    <property type="match status" value="1"/>
</dbReference>
<evidence type="ECO:0000313" key="1">
    <source>
        <dbReference type="EMBL" id="SIT18250.1"/>
    </source>
</evidence>
<keyword evidence="1" id="KW-0489">Methyltransferase</keyword>
<dbReference type="Gene3D" id="3.40.50.150">
    <property type="entry name" value="Vaccinia Virus protein VP39"/>
    <property type="match status" value="1"/>
</dbReference>
<name>A0A1N7Q5T7_9RHOB</name>
<dbReference type="CDD" id="cd02440">
    <property type="entry name" value="AdoMet_MTases"/>
    <property type="match status" value="1"/>
</dbReference>
<dbReference type="Pfam" id="PF13489">
    <property type="entry name" value="Methyltransf_23"/>
    <property type="match status" value="1"/>
</dbReference>
<reference evidence="2" key="1">
    <citation type="submission" date="2017-01" db="EMBL/GenBank/DDBJ databases">
        <authorList>
            <person name="Varghese N."/>
            <person name="Submissions S."/>
        </authorList>
    </citation>
    <scope>NUCLEOTIDE SEQUENCE [LARGE SCALE GENOMIC DNA]</scope>
    <source>
        <strain evidence="2">DSM 19945</strain>
    </source>
</reference>
<organism evidence="1 2">
    <name type="scientific">Rhodobacter aestuarii</name>
    <dbReference type="NCBI Taxonomy" id="453582"/>
    <lineage>
        <taxon>Bacteria</taxon>
        <taxon>Pseudomonadati</taxon>
        <taxon>Pseudomonadota</taxon>
        <taxon>Alphaproteobacteria</taxon>
        <taxon>Rhodobacterales</taxon>
        <taxon>Rhodobacter group</taxon>
        <taxon>Rhodobacter</taxon>
    </lineage>
</organism>
<dbReference type="PANTHER" id="PTHR43861">
    <property type="entry name" value="TRANS-ACONITATE 2-METHYLTRANSFERASE-RELATED"/>
    <property type="match status" value="1"/>
</dbReference>
<dbReference type="Proteomes" id="UP000186221">
    <property type="component" value="Unassembled WGS sequence"/>
</dbReference>
<accession>A0A1N7Q5T7</accession>
<dbReference type="SUPFAM" id="SSF53335">
    <property type="entry name" value="S-adenosyl-L-methionine-dependent methyltransferases"/>
    <property type="match status" value="1"/>
</dbReference>
<dbReference type="InterPro" id="IPR029063">
    <property type="entry name" value="SAM-dependent_MTases_sf"/>
</dbReference>
<dbReference type="GO" id="GO:0032259">
    <property type="term" value="P:methylation"/>
    <property type="evidence" value="ECO:0007669"/>
    <property type="project" value="UniProtKB-KW"/>
</dbReference>
<dbReference type="GO" id="GO:0030798">
    <property type="term" value="F:trans-aconitate 2-methyltransferase activity"/>
    <property type="evidence" value="ECO:0007669"/>
    <property type="project" value="InterPro"/>
</dbReference>
<dbReference type="InterPro" id="IPR023149">
    <property type="entry name" value="Trans_acon_MeTrfase_C"/>
</dbReference>
<dbReference type="STRING" id="453582.SAMN05421580_11345"/>
<dbReference type="RefSeq" id="WP_076486218.1">
    <property type="nucleotide sequence ID" value="NZ_FTOG01000013.1"/>
</dbReference>
<dbReference type="Gene3D" id="1.10.150.290">
    <property type="entry name" value="S-adenosyl-L-methionine-dependent methyltransferases"/>
    <property type="match status" value="1"/>
</dbReference>
<protein>
    <submittedName>
        <fullName evidence="1">Trans-aconitate 2-methyltransferase</fullName>
    </submittedName>
</protein>
<proteinExistence type="predicted"/>
<dbReference type="AlphaFoldDB" id="A0A1N7Q5T7"/>
<evidence type="ECO:0000313" key="2">
    <source>
        <dbReference type="Proteomes" id="UP000186221"/>
    </source>
</evidence>
<keyword evidence="2" id="KW-1185">Reference proteome</keyword>
<dbReference type="EMBL" id="FTOG01000013">
    <property type="protein sequence ID" value="SIT18250.1"/>
    <property type="molecule type" value="Genomic_DNA"/>
</dbReference>